<keyword evidence="6" id="KW-1185">Reference proteome</keyword>
<reference evidence="5 6" key="1">
    <citation type="submission" date="2016-03" db="EMBL/GenBank/DDBJ databases">
        <authorList>
            <person name="Devillers H."/>
        </authorList>
    </citation>
    <scope>NUCLEOTIDE SEQUENCE [LARGE SCALE GENOMIC DNA]</scope>
    <source>
        <strain evidence="5">CBS 6772</strain>
    </source>
</reference>
<evidence type="ECO:0000313" key="5">
    <source>
        <dbReference type="EMBL" id="SCW04141.1"/>
    </source>
</evidence>
<name>A0A1G4MJY7_LACFM</name>
<dbReference type="PANTHER" id="PTHR12400:SF103">
    <property type="entry name" value="INOSITOL POLYPHOSPHATE MULTIKINASE"/>
    <property type="match status" value="1"/>
</dbReference>
<dbReference type="InterPro" id="IPR038286">
    <property type="entry name" value="IPK_sf"/>
</dbReference>
<dbReference type="InterPro" id="IPR005522">
    <property type="entry name" value="IPK"/>
</dbReference>
<dbReference type="GO" id="GO:0032958">
    <property type="term" value="P:inositol phosphate biosynthetic process"/>
    <property type="evidence" value="ECO:0007669"/>
    <property type="project" value="InterPro"/>
</dbReference>
<dbReference type="SUPFAM" id="SSF56104">
    <property type="entry name" value="SAICAR synthase-like"/>
    <property type="match status" value="1"/>
</dbReference>
<accession>A0A1G4MJY7</accession>
<keyword evidence="2 4" id="KW-0808">Transferase</keyword>
<dbReference type="GO" id="GO:0008440">
    <property type="term" value="F:inositol-1,4,5-trisphosphate 3-kinase activity"/>
    <property type="evidence" value="ECO:0007669"/>
    <property type="project" value="TreeGrafter"/>
</dbReference>
<organism evidence="5 6">
    <name type="scientific">Lachancea fermentati</name>
    <name type="common">Zygosaccharomyces fermentati</name>
    <dbReference type="NCBI Taxonomy" id="4955"/>
    <lineage>
        <taxon>Eukaryota</taxon>
        <taxon>Fungi</taxon>
        <taxon>Dikarya</taxon>
        <taxon>Ascomycota</taxon>
        <taxon>Saccharomycotina</taxon>
        <taxon>Saccharomycetes</taxon>
        <taxon>Saccharomycetales</taxon>
        <taxon>Saccharomycetaceae</taxon>
        <taxon>Lachancea</taxon>
    </lineage>
</organism>
<evidence type="ECO:0000256" key="2">
    <source>
        <dbReference type="ARBA" id="ARBA00022679"/>
    </source>
</evidence>
<dbReference type="Pfam" id="PF03770">
    <property type="entry name" value="IPK"/>
    <property type="match status" value="1"/>
</dbReference>
<evidence type="ECO:0000256" key="3">
    <source>
        <dbReference type="ARBA" id="ARBA00022777"/>
    </source>
</evidence>
<dbReference type="GO" id="GO:0005634">
    <property type="term" value="C:nucleus"/>
    <property type="evidence" value="ECO:0007669"/>
    <property type="project" value="TreeGrafter"/>
</dbReference>
<evidence type="ECO:0000256" key="1">
    <source>
        <dbReference type="ARBA" id="ARBA00007374"/>
    </source>
</evidence>
<dbReference type="EC" id="2.7.-.-" evidence="4"/>
<dbReference type="PANTHER" id="PTHR12400">
    <property type="entry name" value="INOSITOL POLYPHOSPHATE KINASE"/>
    <property type="match status" value="1"/>
</dbReference>
<proteinExistence type="inferred from homology"/>
<dbReference type="OMA" id="FRICGMK"/>
<dbReference type="EMBL" id="LT598491">
    <property type="protein sequence ID" value="SCW04141.1"/>
    <property type="molecule type" value="Genomic_DNA"/>
</dbReference>
<gene>
    <name evidence="5" type="ORF">LAFE_0H06986G</name>
</gene>
<sequence>MTSKYRRLRHQAAGHDGSLTDSDELLIFKPSNKSEIDFYEILQAEELNVESHDDIPLRRWLPTYLGNLEVGVSSKVSISENAQVFQDLATHASALNDEIASSNAKPLVVLENLVKGFSKPNILDVKLGKILYDDYASEEKKARLSNVSKSTTSGSLGFRICGMKIQNSGKVARLKEEHFESAPDGYVCINKLYGRSLKEDNVLDGFELFFGNDALSSHRQEKVIDMFFKRLQLFYNTLLSEEVRLISSSLLFIFEGDPKRWDDLRDTDHLLRDEFLNGEDSDSCSDEESISTGSDQIHTYKTQLLSSLSLIDFAHSSVSKGQGYDENVLCGVESLIDIFAKMIKYKTEVH</sequence>
<dbReference type="GO" id="GO:0000824">
    <property type="term" value="F:inositol-1,4,5,6-tetrakisphosphate 3-kinase activity"/>
    <property type="evidence" value="ECO:0007669"/>
    <property type="project" value="TreeGrafter"/>
</dbReference>
<dbReference type="OrthoDB" id="338650at2759"/>
<dbReference type="Gene3D" id="3.30.470.160">
    <property type="entry name" value="Inositol polyphosphate kinase"/>
    <property type="match status" value="1"/>
</dbReference>
<dbReference type="AlphaFoldDB" id="A0A1G4MJY7"/>
<protein>
    <recommendedName>
        <fullName evidence="4">Kinase</fullName>
        <ecNumber evidence="4">2.7.-.-</ecNumber>
    </recommendedName>
</protein>
<comment type="similarity">
    <text evidence="1 4">Belongs to the inositol phosphokinase (IPK) family.</text>
</comment>
<dbReference type="GO" id="GO:0046854">
    <property type="term" value="P:phosphatidylinositol phosphate biosynthetic process"/>
    <property type="evidence" value="ECO:0007669"/>
    <property type="project" value="TreeGrafter"/>
</dbReference>
<dbReference type="GO" id="GO:0005737">
    <property type="term" value="C:cytoplasm"/>
    <property type="evidence" value="ECO:0007669"/>
    <property type="project" value="TreeGrafter"/>
</dbReference>
<keyword evidence="3 4" id="KW-0418">Kinase</keyword>
<evidence type="ECO:0000256" key="4">
    <source>
        <dbReference type="RuleBase" id="RU363090"/>
    </source>
</evidence>
<dbReference type="STRING" id="4955.A0A1G4MJY7"/>
<dbReference type="Proteomes" id="UP000190831">
    <property type="component" value="Chromosome H"/>
</dbReference>
<evidence type="ECO:0000313" key="6">
    <source>
        <dbReference type="Proteomes" id="UP000190831"/>
    </source>
</evidence>